<sequence length="131" mass="15051">MISEQPDSNTAYWYVVSNDSFILKQDIEELIDILSLETWKPTNEVVNDKLSRDIVINFNKFPEGKDEQNFDYNMGTFVTNQLTISKENQMVFDGHSNGDTVYSLDSDIINAIQLFIETKAISKEALVEKMN</sequence>
<proteinExistence type="predicted"/>
<reference evidence="1 2" key="1">
    <citation type="submission" date="2019-10" db="EMBL/GenBank/DDBJ databases">
        <title>Alkaliphilus serpentinus sp. nov. and Alkaliphilus pronyensis sp. nov., two novel anaerobic alkaliphilic species isolated from the serpentinized-hosted hydrothermal field of the Prony Bay (New Caledonia).</title>
        <authorList>
            <person name="Postec A."/>
        </authorList>
    </citation>
    <scope>NUCLEOTIDE SEQUENCE [LARGE SCALE GENOMIC DNA]</scope>
    <source>
        <strain evidence="1 2">LacV</strain>
    </source>
</reference>
<dbReference type="RefSeq" id="WP_192930109.1">
    <property type="nucleotide sequence ID" value="NZ_WBZC01000004.1"/>
</dbReference>
<dbReference type="Proteomes" id="UP000432715">
    <property type="component" value="Unassembled WGS sequence"/>
</dbReference>
<accession>A0A6I0FHK9</accession>
<evidence type="ECO:0000313" key="2">
    <source>
        <dbReference type="Proteomes" id="UP000432715"/>
    </source>
</evidence>
<comment type="caution">
    <text evidence="1">The sequence shown here is derived from an EMBL/GenBank/DDBJ whole genome shotgun (WGS) entry which is preliminary data.</text>
</comment>
<evidence type="ECO:0000313" key="1">
    <source>
        <dbReference type="EMBL" id="KAB3538637.1"/>
    </source>
</evidence>
<name>A0A6I0FHK9_9FIRM</name>
<gene>
    <name evidence="1" type="ORF">F8154_01745</name>
</gene>
<organism evidence="1 2">
    <name type="scientific">Alkaliphilus pronyensis</name>
    <dbReference type="NCBI Taxonomy" id="1482732"/>
    <lineage>
        <taxon>Bacteria</taxon>
        <taxon>Bacillati</taxon>
        <taxon>Bacillota</taxon>
        <taxon>Clostridia</taxon>
        <taxon>Peptostreptococcales</taxon>
        <taxon>Natronincolaceae</taxon>
        <taxon>Alkaliphilus</taxon>
    </lineage>
</organism>
<protein>
    <submittedName>
        <fullName evidence="1">Uncharacterized protein</fullName>
    </submittedName>
</protein>
<dbReference type="EMBL" id="WBZC01000004">
    <property type="protein sequence ID" value="KAB3538637.1"/>
    <property type="molecule type" value="Genomic_DNA"/>
</dbReference>
<keyword evidence="2" id="KW-1185">Reference proteome</keyword>
<dbReference type="AlphaFoldDB" id="A0A6I0FHK9"/>